<gene>
    <name evidence="2" type="ORF">G3N56_09280</name>
</gene>
<dbReference type="Proteomes" id="UP000469724">
    <property type="component" value="Unassembled WGS sequence"/>
</dbReference>
<keyword evidence="3" id="KW-1185">Reference proteome</keyword>
<evidence type="ECO:0000313" key="3">
    <source>
        <dbReference type="Proteomes" id="UP000469724"/>
    </source>
</evidence>
<name>A0A7K3NL67_9BACT</name>
<dbReference type="RefSeq" id="WP_163301977.1">
    <property type="nucleotide sequence ID" value="NZ_JAAGRQ010000031.1"/>
</dbReference>
<feature type="compositionally biased region" description="Basic and acidic residues" evidence="1">
    <location>
        <begin position="169"/>
        <end position="186"/>
    </location>
</feature>
<sequence length="353" mass="36557">MDKDATKAARPTDVPGGEGVLPVDRVVPGATVVPTDKTGEKAAPGAAIPPPTGEAGDVTATGTGGNQKTDINIAPPVVGVPPVVTVPGVPVVTPGSEKAVEVPGEPVQVAPGSKVLDEAGRPVDLAPGRMVVLPNGGKIVDEQGKTSVVPPGGRVLLPGRIMTPGDFLPKAEGDAKAAQEGKKKAETPPADSKPTPPAEPTQKKKPGSTEKPEKPAQAPKSEAKPKKGDPFKVPMSACEKQTLDFLAGCWRGEVGLSDKSKVNIQLCFDANGVGRRVDRYTRDGKRCSGASTARWEKGRISFSFDTLYCSNGEAGTDIPVVCEGCGEDTKCIGSIYVKNKGMVAKSNFRIVRE</sequence>
<organism evidence="2 3">
    <name type="scientific">Desulfolutivibrio sulfodismutans</name>
    <dbReference type="NCBI Taxonomy" id="63561"/>
    <lineage>
        <taxon>Bacteria</taxon>
        <taxon>Pseudomonadati</taxon>
        <taxon>Thermodesulfobacteriota</taxon>
        <taxon>Desulfovibrionia</taxon>
        <taxon>Desulfovibrionales</taxon>
        <taxon>Desulfovibrionaceae</taxon>
        <taxon>Desulfolutivibrio</taxon>
    </lineage>
</organism>
<feature type="region of interest" description="Disordered" evidence="1">
    <location>
        <begin position="142"/>
        <end position="234"/>
    </location>
</feature>
<evidence type="ECO:0000256" key="1">
    <source>
        <dbReference type="SAM" id="MobiDB-lite"/>
    </source>
</evidence>
<feature type="region of interest" description="Disordered" evidence="1">
    <location>
        <begin position="1"/>
        <end position="72"/>
    </location>
</feature>
<comment type="caution">
    <text evidence="2">The sequence shown here is derived from an EMBL/GenBank/DDBJ whole genome shotgun (WGS) entry which is preliminary data.</text>
</comment>
<accession>A0A7K3NL67</accession>
<dbReference type="AlphaFoldDB" id="A0A7K3NL67"/>
<protein>
    <submittedName>
        <fullName evidence="2">Uncharacterized protein</fullName>
    </submittedName>
</protein>
<evidence type="ECO:0000313" key="2">
    <source>
        <dbReference type="EMBL" id="NDY56931.1"/>
    </source>
</evidence>
<proteinExistence type="predicted"/>
<reference evidence="2 3" key="1">
    <citation type="submission" date="2020-02" db="EMBL/GenBank/DDBJ databases">
        <title>Comparative genomics of sulfur disproportionating microorganisms.</title>
        <authorList>
            <person name="Ward L.M."/>
            <person name="Bertran E."/>
            <person name="Johnston D.T."/>
        </authorList>
    </citation>
    <scope>NUCLEOTIDE SEQUENCE [LARGE SCALE GENOMIC DNA]</scope>
    <source>
        <strain evidence="2 3">DSM 3696</strain>
    </source>
</reference>
<dbReference type="EMBL" id="JAAGRQ010000031">
    <property type="protein sequence ID" value="NDY56931.1"/>
    <property type="molecule type" value="Genomic_DNA"/>
</dbReference>
<feature type="compositionally biased region" description="Basic and acidic residues" evidence="1">
    <location>
        <begin position="221"/>
        <end position="230"/>
    </location>
</feature>